<feature type="domain" description="HTH psq-type" evidence="2">
    <location>
        <begin position="388"/>
        <end position="426"/>
    </location>
</feature>
<dbReference type="InterPro" id="IPR007889">
    <property type="entry name" value="HTH_Psq"/>
</dbReference>
<proteinExistence type="predicted"/>
<dbReference type="InterPro" id="IPR009057">
    <property type="entry name" value="Homeodomain-like_sf"/>
</dbReference>
<dbReference type="Gene3D" id="1.10.10.60">
    <property type="entry name" value="Homeodomain-like"/>
    <property type="match status" value="1"/>
</dbReference>
<dbReference type="AlphaFoldDB" id="A0A7R9NYX3"/>
<name>A0A7R9NYX3_9NEOP</name>
<evidence type="ECO:0000259" key="2">
    <source>
        <dbReference type="Pfam" id="PF05225"/>
    </source>
</evidence>
<dbReference type="GO" id="GO:0003677">
    <property type="term" value="F:DNA binding"/>
    <property type="evidence" value="ECO:0007669"/>
    <property type="project" value="InterPro"/>
</dbReference>
<reference evidence="3" key="1">
    <citation type="submission" date="2020-11" db="EMBL/GenBank/DDBJ databases">
        <authorList>
            <person name="Tran Van P."/>
        </authorList>
    </citation>
    <scope>NUCLEOTIDE SEQUENCE</scope>
</reference>
<evidence type="ECO:0000313" key="3">
    <source>
        <dbReference type="EMBL" id="CAD7461527.1"/>
    </source>
</evidence>
<gene>
    <name evidence="3" type="ORF">TTEB3V08_LOCUS9436</name>
</gene>
<dbReference type="Pfam" id="PF05225">
    <property type="entry name" value="HTH_psq"/>
    <property type="match status" value="1"/>
</dbReference>
<organism evidence="3">
    <name type="scientific">Timema tahoe</name>
    <dbReference type="NCBI Taxonomy" id="61484"/>
    <lineage>
        <taxon>Eukaryota</taxon>
        <taxon>Metazoa</taxon>
        <taxon>Ecdysozoa</taxon>
        <taxon>Arthropoda</taxon>
        <taxon>Hexapoda</taxon>
        <taxon>Insecta</taxon>
        <taxon>Pterygota</taxon>
        <taxon>Neoptera</taxon>
        <taxon>Polyneoptera</taxon>
        <taxon>Phasmatodea</taxon>
        <taxon>Timematodea</taxon>
        <taxon>Timematoidea</taxon>
        <taxon>Timematidae</taxon>
        <taxon>Timema</taxon>
    </lineage>
</organism>
<protein>
    <recommendedName>
        <fullName evidence="2">HTH psq-type domain-containing protein</fullName>
    </recommendedName>
</protein>
<evidence type="ECO:0000256" key="1">
    <source>
        <dbReference type="ARBA" id="ARBA00004123"/>
    </source>
</evidence>
<dbReference type="SUPFAM" id="SSF46689">
    <property type="entry name" value="Homeodomain-like"/>
    <property type="match status" value="1"/>
</dbReference>
<comment type="subcellular location">
    <subcellularLocation>
        <location evidence="1">Nucleus</location>
    </subcellularLocation>
</comment>
<sequence>MWLISDDPTTQKLHPLGRGSTSVVLNRSDYIVEALTRLSNISTYKFLQEDPTADYNKEIKEYAAEIITRRVESPSLVPFLGVAFFSSRELNHNSAQSVEVCVRERRSWHMCAGVRVQQGRGITLVAGYAPVEAADDDKRVEFWNEFKEFLNACKLGERIILLGDMQYKSVRAQYVVTHGGAIRTRTESLEHIQERQGGSGSSVGAGRAVENTYSFVVENADEGMTSSIRMTIGTASPKTDRSTGWEAIILVFSSPASPWRAAPIADPSLYRLKRGDSPNILFIWHVEEHEEDMLDKDVLFKVLNQSEKKKDFTPAGPHRRHDLVRWLDQFGQIRRNIGSCVGVSPDNIFPISCRVAGASNCTIARPNRFICSVVGKMSKRGKYGHWSEADLALAVNVVRSASVGLNEAARRYGVPKATLKRHISGQNKGPALVKSFGRPLVFTKEMEEELETHILKFEEIMFGLTYLKQQLAPATKENNRLPKSLQAMGL</sequence>
<dbReference type="EMBL" id="OE004881">
    <property type="protein sequence ID" value="CAD7461527.1"/>
    <property type="molecule type" value="Genomic_DNA"/>
</dbReference>
<dbReference type="GO" id="GO:0005634">
    <property type="term" value="C:nucleus"/>
    <property type="evidence" value="ECO:0007669"/>
    <property type="project" value="UniProtKB-SubCell"/>
</dbReference>
<accession>A0A7R9NYX3</accession>